<dbReference type="InterPro" id="IPR024434">
    <property type="entry name" value="TSCPD_dom"/>
</dbReference>
<keyword evidence="4" id="KW-0547">Nucleotide-binding</keyword>
<proteinExistence type="inferred from homology"/>
<evidence type="ECO:0000256" key="5">
    <source>
        <dbReference type="ARBA" id="ARBA00047754"/>
    </source>
</evidence>
<comment type="catalytic activity">
    <reaction evidence="5">
        <text>a 2'-deoxyribonucleoside 5'-diphosphate + [thioredoxin]-disulfide + H2O = a ribonucleoside 5'-diphosphate + [thioredoxin]-dithiol</text>
        <dbReference type="Rhea" id="RHEA:23252"/>
        <dbReference type="Rhea" id="RHEA-COMP:10698"/>
        <dbReference type="Rhea" id="RHEA-COMP:10700"/>
        <dbReference type="ChEBI" id="CHEBI:15377"/>
        <dbReference type="ChEBI" id="CHEBI:29950"/>
        <dbReference type="ChEBI" id="CHEBI:50058"/>
        <dbReference type="ChEBI" id="CHEBI:57930"/>
        <dbReference type="ChEBI" id="CHEBI:73316"/>
        <dbReference type="EC" id="1.17.4.1"/>
    </reaction>
</comment>
<dbReference type="AlphaFoldDB" id="A0A840UUV3"/>
<reference evidence="7 8" key="1">
    <citation type="submission" date="2020-08" db="EMBL/GenBank/DDBJ databases">
        <title>Genomic Encyclopedia of Type Strains, Phase IV (KMG-IV): sequencing the most valuable type-strain genomes for metagenomic binning, comparative biology and taxonomic classification.</title>
        <authorList>
            <person name="Goeker M."/>
        </authorList>
    </citation>
    <scope>NUCLEOTIDE SEQUENCE [LARGE SCALE GENOMIC DNA]</scope>
    <source>
        <strain evidence="7 8">DSM 24661</strain>
    </source>
</reference>
<dbReference type="GO" id="GO:0071897">
    <property type="term" value="P:DNA biosynthetic process"/>
    <property type="evidence" value="ECO:0007669"/>
    <property type="project" value="UniProtKB-KW"/>
</dbReference>
<evidence type="ECO:0000313" key="7">
    <source>
        <dbReference type="EMBL" id="MBB5336235.1"/>
    </source>
</evidence>
<dbReference type="Proteomes" id="UP000559117">
    <property type="component" value="Unassembled WGS sequence"/>
</dbReference>
<dbReference type="EMBL" id="JACHFH010000014">
    <property type="protein sequence ID" value="MBB5336235.1"/>
    <property type="molecule type" value="Genomic_DNA"/>
</dbReference>
<dbReference type="Pfam" id="PF12637">
    <property type="entry name" value="TSCPD"/>
    <property type="match status" value="1"/>
</dbReference>
<evidence type="ECO:0000256" key="1">
    <source>
        <dbReference type="ARBA" id="ARBA00007405"/>
    </source>
</evidence>
<gene>
    <name evidence="7" type="ORF">HNR32_001383</name>
</gene>
<protein>
    <recommendedName>
        <fullName evidence="2">ribonucleoside-diphosphate reductase</fullName>
        <ecNumber evidence="2">1.17.4.1</ecNumber>
    </recommendedName>
</protein>
<accession>A0A840UUV3</accession>
<keyword evidence="3" id="KW-0237">DNA synthesis</keyword>
<comment type="caution">
    <text evidence="7">The sequence shown here is derived from an EMBL/GenBank/DDBJ whole genome shotgun (WGS) entry which is preliminary data.</text>
</comment>
<evidence type="ECO:0000313" key="8">
    <source>
        <dbReference type="Proteomes" id="UP000559117"/>
    </source>
</evidence>
<dbReference type="GO" id="GO:0000166">
    <property type="term" value="F:nucleotide binding"/>
    <property type="evidence" value="ECO:0007669"/>
    <property type="project" value="UniProtKB-KW"/>
</dbReference>
<dbReference type="NCBIfam" id="TIGR03905">
    <property type="entry name" value="TIGR03905_4_Cys"/>
    <property type="match status" value="1"/>
</dbReference>
<dbReference type="GO" id="GO:0004748">
    <property type="term" value="F:ribonucleoside-diphosphate reductase activity, thioredoxin disulfide as acceptor"/>
    <property type="evidence" value="ECO:0007669"/>
    <property type="project" value="UniProtKB-EC"/>
</dbReference>
<evidence type="ECO:0000256" key="2">
    <source>
        <dbReference type="ARBA" id="ARBA00012274"/>
    </source>
</evidence>
<organism evidence="7 8">
    <name type="scientific">Pectinatus brassicae</name>
    <dbReference type="NCBI Taxonomy" id="862415"/>
    <lineage>
        <taxon>Bacteria</taxon>
        <taxon>Bacillati</taxon>
        <taxon>Bacillota</taxon>
        <taxon>Negativicutes</taxon>
        <taxon>Selenomonadales</taxon>
        <taxon>Selenomonadaceae</taxon>
        <taxon>Pectinatus</taxon>
    </lineage>
</organism>
<evidence type="ECO:0000256" key="4">
    <source>
        <dbReference type="ARBA" id="ARBA00022741"/>
    </source>
</evidence>
<dbReference type="EC" id="1.17.4.1" evidence="2"/>
<name>A0A840UUV3_9FIRM</name>
<comment type="similarity">
    <text evidence="1">Belongs to the ribonucleoside diphosphate reductase class-2 family.</text>
</comment>
<evidence type="ECO:0000256" key="3">
    <source>
        <dbReference type="ARBA" id="ARBA00022634"/>
    </source>
</evidence>
<evidence type="ECO:0000259" key="6">
    <source>
        <dbReference type="Pfam" id="PF12637"/>
    </source>
</evidence>
<sequence length="83" mass="8774">MNNFSYKTSGTCSKQINFELDGSTVKNVSFIGGCDGNLKGICNITDGMDIKTVIDKFSGIKCGSKNTSCPDQLAKALIEATAN</sequence>
<keyword evidence="8" id="KW-1185">Reference proteome</keyword>
<feature type="domain" description="TSCPD" evidence="6">
    <location>
        <begin position="6"/>
        <end position="80"/>
    </location>
</feature>
<dbReference type="InterPro" id="IPR023806">
    <property type="entry name" value="CHP03905"/>
</dbReference>
<dbReference type="RefSeq" id="WP_183860998.1">
    <property type="nucleotide sequence ID" value="NZ_JACHFH010000014.1"/>
</dbReference>